<dbReference type="InterPro" id="IPR027417">
    <property type="entry name" value="P-loop_NTPase"/>
</dbReference>
<gene>
    <name evidence="1" type="ORF">K0U00_44425</name>
</gene>
<name>A0ABS7CJL3_9BACL</name>
<accession>A0ABS7CJL3</accession>
<reference evidence="1 2" key="1">
    <citation type="submission" date="2021-07" db="EMBL/GenBank/DDBJ databases">
        <title>Paenibacillus radiodurans sp. nov., isolated from the southeastern edge of Tengger Desert.</title>
        <authorList>
            <person name="Zhang G."/>
        </authorList>
    </citation>
    <scope>NUCLEOTIDE SEQUENCE [LARGE SCALE GENOMIC DNA]</scope>
    <source>
        <strain evidence="1 2">CCM 7311</strain>
    </source>
</reference>
<sequence length="208" mass="23569">DDGPEDFSQMLYTLQAQPEQSSLRLPELRKRHPTLQMDYFAPGGNAGELLSLNGDQTRLLINTIAGSRQYDLVIVDLDSRLEELHHAVLQAADHTLWLVTGDAGVLRKTQLALRYGEQKWRDEFLAYRRKFKFVNARFWNNDSICEEALKLRLEGALPFVTEWMNEHKGADGSSSPLYRGAVEALLVRLAILERGGEDARGNRTEAKS</sequence>
<dbReference type="EMBL" id="JAHZIK010002706">
    <property type="protein sequence ID" value="MBW7461123.1"/>
    <property type="molecule type" value="Genomic_DNA"/>
</dbReference>
<proteinExistence type="predicted"/>
<evidence type="ECO:0000313" key="2">
    <source>
        <dbReference type="Proteomes" id="UP001519887"/>
    </source>
</evidence>
<organism evidence="1 2">
    <name type="scientific">Paenibacillus sepulcri</name>
    <dbReference type="NCBI Taxonomy" id="359917"/>
    <lineage>
        <taxon>Bacteria</taxon>
        <taxon>Bacillati</taxon>
        <taxon>Bacillota</taxon>
        <taxon>Bacilli</taxon>
        <taxon>Bacillales</taxon>
        <taxon>Paenibacillaceae</taxon>
        <taxon>Paenibacillus</taxon>
    </lineage>
</organism>
<feature type="non-terminal residue" evidence="1">
    <location>
        <position position="1"/>
    </location>
</feature>
<comment type="caution">
    <text evidence="1">The sequence shown here is derived from an EMBL/GenBank/DDBJ whole genome shotgun (WGS) entry which is preliminary data.</text>
</comment>
<protein>
    <submittedName>
        <fullName evidence="1">Uncharacterized protein</fullName>
    </submittedName>
</protein>
<keyword evidence="2" id="KW-1185">Reference proteome</keyword>
<evidence type="ECO:0000313" key="1">
    <source>
        <dbReference type="EMBL" id="MBW7461123.1"/>
    </source>
</evidence>
<dbReference type="Gene3D" id="3.40.50.300">
    <property type="entry name" value="P-loop containing nucleotide triphosphate hydrolases"/>
    <property type="match status" value="1"/>
</dbReference>
<dbReference type="Proteomes" id="UP001519887">
    <property type="component" value="Unassembled WGS sequence"/>
</dbReference>